<sequence length="127" mass="14602">MPKYYIESGKWRCIILSYDFMNAAIRALQEHIKSKDCGSHNLGDVILVNQVGFIGALYDEDKELRIKKHIFLKNLTISKALTLLKKEDEDIIIFLPTKKVLEFIGLCEAKCVEDLTHTDCQGLRIME</sequence>
<evidence type="ECO:0000313" key="1">
    <source>
        <dbReference type="EMBL" id="KKN52812.1"/>
    </source>
</evidence>
<protein>
    <submittedName>
        <fullName evidence="1">Uncharacterized protein</fullName>
    </submittedName>
</protein>
<comment type="caution">
    <text evidence="1">The sequence shown here is derived from an EMBL/GenBank/DDBJ whole genome shotgun (WGS) entry which is preliminary data.</text>
</comment>
<gene>
    <name evidence="1" type="ORF">LCGC14_0608550</name>
</gene>
<dbReference type="EMBL" id="LAZR01001003">
    <property type="protein sequence ID" value="KKN52812.1"/>
    <property type="molecule type" value="Genomic_DNA"/>
</dbReference>
<organism evidence="1">
    <name type="scientific">marine sediment metagenome</name>
    <dbReference type="NCBI Taxonomy" id="412755"/>
    <lineage>
        <taxon>unclassified sequences</taxon>
        <taxon>metagenomes</taxon>
        <taxon>ecological metagenomes</taxon>
    </lineage>
</organism>
<name>A0A0F9RSK3_9ZZZZ</name>
<dbReference type="AlphaFoldDB" id="A0A0F9RSK3"/>
<accession>A0A0F9RSK3</accession>
<proteinExistence type="predicted"/>
<reference evidence="1" key="1">
    <citation type="journal article" date="2015" name="Nature">
        <title>Complex archaea that bridge the gap between prokaryotes and eukaryotes.</title>
        <authorList>
            <person name="Spang A."/>
            <person name="Saw J.H."/>
            <person name="Jorgensen S.L."/>
            <person name="Zaremba-Niedzwiedzka K."/>
            <person name="Martijn J."/>
            <person name="Lind A.E."/>
            <person name="van Eijk R."/>
            <person name="Schleper C."/>
            <person name="Guy L."/>
            <person name="Ettema T.J."/>
        </authorList>
    </citation>
    <scope>NUCLEOTIDE SEQUENCE</scope>
</reference>